<dbReference type="SFLD" id="SFLDS00003">
    <property type="entry name" value="Haloacid_Dehalogenase"/>
    <property type="match status" value="1"/>
</dbReference>
<dbReference type="InterPro" id="IPR023214">
    <property type="entry name" value="HAD_sf"/>
</dbReference>
<gene>
    <name evidence="1" type="ORF">NMP03_00560</name>
</gene>
<reference evidence="1" key="1">
    <citation type="submission" date="2022-07" db="EMBL/GenBank/DDBJ databases">
        <title>Sphingomonas sp. nov., a novel bacterium isolated from the north slope of the Mount Everest.</title>
        <authorList>
            <person name="Cui X."/>
            <person name="Liu Y."/>
        </authorList>
    </citation>
    <scope>NUCLEOTIDE SEQUENCE</scope>
    <source>
        <strain evidence="1">S5-59</strain>
    </source>
</reference>
<dbReference type="InterPro" id="IPR041492">
    <property type="entry name" value="HAD_2"/>
</dbReference>
<dbReference type="PANTHER" id="PTHR43434:SF13">
    <property type="entry name" value="PHOSPHOGLYCOLATE PHOSPHATASE"/>
    <property type="match status" value="1"/>
</dbReference>
<dbReference type="SFLD" id="SFLDG01129">
    <property type="entry name" value="C1.5:_HAD__Beta-PGM__Phosphata"/>
    <property type="match status" value="1"/>
</dbReference>
<dbReference type="SUPFAM" id="SSF56784">
    <property type="entry name" value="HAD-like"/>
    <property type="match status" value="1"/>
</dbReference>
<sequence length="234" mass="25232">MTVPDADAGAPIRLVIFDFDGTLSDSGGWFLGIVDHLAEKYRFRAVDPDEVEGMRDKTTREVIRHLGIPAWKLPFIARYVRSLLALHTHEIALFEGIAELLAALKAAGIRVAVVTSNSELNARCILGPDNAALVDVWECASSLYGKAPKYRRALKRAGVGASEAISIGDETRDIEAARRAGMRAGAVLWGYASESALRAQSPDLVFAAPNDIARMLIAGDRSPRPTPGNSPIAR</sequence>
<proteinExistence type="predicted"/>
<name>A0ABY5LAF3_9SPHN</name>
<dbReference type="RefSeq" id="WP_256506625.1">
    <property type="nucleotide sequence ID" value="NZ_CP101740.1"/>
</dbReference>
<dbReference type="InterPro" id="IPR050155">
    <property type="entry name" value="HAD-like_hydrolase_sf"/>
</dbReference>
<dbReference type="Gene3D" id="3.40.50.1000">
    <property type="entry name" value="HAD superfamily/HAD-like"/>
    <property type="match status" value="1"/>
</dbReference>
<dbReference type="Proteomes" id="UP001058533">
    <property type="component" value="Chromosome"/>
</dbReference>
<dbReference type="PANTHER" id="PTHR43434">
    <property type="entry name" value="PHOSPHOGLYCOLATE PHOSPHATASE"/>
    <property type="match status" value="1"/>
</dbReference>
<dbReference type="Gene3D" id="1.10.150.240">
    <property type="entry name" value="Putative phosphatase, domain 2"/>
    <property type="match status" value="1"/>
</dbReference>
<organism evidence="1 2">
    <name type="scientific">Sphingomonas qomolangmaensis</name>
    <dbReference type="NCBI Taxonomy" id="2918765"/>
    <lineage>
        <taxon>Bacteria</taxon>
        <taxon>Pseudomonadati</taxon>
        <taxon>Pseudomonadota</taxon>
        <taxon>Alphaproteobacteria</taxon>
        <taxon>Sphingomonadales</taxon>
        <taxon>Sphingomonadaceae</taxon>
        <taxon>Sphingomonas</taxon>
    </lineage>
</organism>
<accession>A0ABY5LAF3</accession>
<keyword evidence="2" id="KW-1185">Reference proteome</keyword>
<dbReference type="InterPro" id="IPR036412">
    <property type="entry name" value="HAD-like_sf"/>
</dbReference>
<protein>
    <submittedName>
        <fullName evidence="1">HAD hydrolase-like protein</fullName>
    </submittedName>
</protein>
<evidence type="ECO:0000313" key="2">
    <source>
        <dbReference type="Proteomes" id="UP001058533"/>
    </source>
</evidence>
<dbReference type="Pfam" id="PF13419">
    <property type="entry name" value="HAD_2"/>
    <property type="match status" value="1"/>
</dbReference>
<evidence type="ECO:0000313" key="1">
    <source>
        <dbReference type="EMBL" id="UUL82774.1"/>
    </source>
</evidence>
<dbReference type="InterPro" id="IPR023198">
    <property type="entry name" value="PGP-like_dom2"/>
</dbReference>
<dbReference type="EMBL" id="CP101740">
    <property type="protein sequence ID" value="UUL82774.1"/>
    <property type="molecule type" value="Genomic_DNA"/>
</dbReference>